<dbReference type="RefSeq" id="WP_019542599.1">
    <property type="nucleotide sequence ID" value="NZ_DBGAXS010000119.1"/>
</dbReference>
<reference evidence="7 8" key="1">
    <citation type="submission" date="2020-04" db="EMBL/GenBank/DDBJ databases">
        <authorList>
            <person name="Hitch T.C.A."/>
            <person name="Wylensek D."/>
            <person name="Clavel T."/>
        </authorList>
    </citation>
    <scope>NUCLEOTIDE SEQUENCE [LARGE SCALE GENOMIC DNA]</scope>
    <source>
        <strain evidence="7 8">PG-130-P53-12</strain>
    </source>
</reference>
<feature type="transmembrane region" description="Helical" evidence="6">
    <location>
        <begin position="202"/>
        <end position="227"/>
    </location>
</feature>
<protein>
    <submittedName>
        <fullName evidence="7">Branched-chain amino acid ABC transporter permease</fullName>
    </submittedName>
</protein>
<evidence type="ECO:0000256" key="2">
    <source>
        <dbReference type="ARBA" id="ARBA00022475"/>
    </source>
</evidence>
<feature type="transmembrane region" description="Helical" evidence="6">
    <location>
        <begin position="67"/>
        <end position="86"/>
    </location>
</feature>
<dbReference type="Pfam" id="PF02653">
    <property type="entry name" value="BPD_transp_2"/>
    <property type="match status" value="1"/>
</dbReference>
<name>A0A848BBC0_9FIRM</name>
<comment type="subcellular location">
    <subcellularLocation>
        <location evidence="1">Cell membrane</location>
        <topology evidence="1">Multi-pass membrane protein</topology>
    </subcellularLocation>
</comment>
<feature type="transmembrane region" description="Helical" evidence="6">
    <location>
        <begin position="9"/>
        <end position="27"/>
    </location>
</feature>
<feature type="transmembrane region" description="Helical" evidence="6">
    <location>
        <begin position="118"/>
        <end position="136"/>
    </location>
</feature>
<comment type="caution">
    <text evidence="7">The sequence shown here is derived from an EMBL/GenBank/DDBJ whole genome shotgun (WGS) entry which is preliminary data.</text>
</comment>
<organism evidence="7 8">
    <name type="scientific">Selenomonas bovis</name>
    <dbReference type="NCBI Taxonomy" id="416586"/>
    <lineage>
        <taxon>Bacteria</taxon>
        <taxon>Bacillati</taxon>
        <taxon>Bacillota</taxon>
        <taxon>Negativicutes</taxon>
        <taxon>Selenomonadales</taxon>
        <taxon>Selenomonadaceae</taxon>
        <taxon>Selenomonas</taxon>
    </lineage>
</organism>
<dbReference type="GO" id="GO:0015658">
    <property type="term" value="F:branched-chain amino acid transmembrane transporter activity"/>
    <property type="evidence" value="ECO:0007669"/>
    <property type="project" value="InterPro"/>
</dbReference>
<feature type="transmembrane region" description="Helical" evidence="6">
    <location>
        <begin position="148"/>
        <end position="168"/>
    </location>
</feature>
<keyword evidence="4 6" id="KW-1133">Transmembrane helix</keyword>
<evidence type="ECO:0000256" key="1">
    <source>
        <dbReference type="ARBA" id="ARBA00004651"/>
    </source>
</evidence>
<evidence type="ECO:0000256" key="5">
    <source>
        <dbReference type="ARBA" id="ARBA00023136"/>
    </source>
</evidence>
<keyword evidence="8" id="KW-1185">Reference proteome</keyword>
<keyword evidence="2" id="KW-1003">Cell membrane</keyword>
<keyword evidence="5 6" id="KW-0472">Membrane</keyword>
<feature type="transmembrane region" description="Helical" evidence="6">
    <location>
        <begin position="239"/>
        <end position="264"/>
    </location>
</feature>
<dbReference type="CDD" id="cd06581">
    <property type="entry name" value="TM_PBP1_LivM_like"/>
    <property type="match status" value="1"/>
</dbReference>
<feature type="transmembrane region" description="Helical" evidence="6">
    <location>
        <begin position="92"/>
        <end position="111"/>
    </location>
</feature>
<gene>
    <name evidence="7" type="ORF">HF878_03685</name>
</gene>
<accession>A0A848BBC0</accession>
<evidence type="ECO:0000256" key="3">
    <source>
        <dbReference type="ARBA" id="ARBA00022692"/>
    </source>
</evidence>
<dbReference type="PANTHER" id="PTHR30482:SF10">
    <property type="entry name" value="HIGH-AFFINITY BRANCHED-CHAIN AMINO ACID TRANSPORT PROTEIN BRAE"/>
    <property type="match status" value="1"/>
</dbReference>
<dbReference type="EMBL" id="JABAFA010000007">
    <property type="protein sequence ID" value="NMD98587.1"/>
    <property type="molecule type" value="Genomic_DNA"/>
</dbReference>
<evidence type="ECO:0000313" key="7">
    <source>
        <dbReference type="EMBL" id="NMD98587.1"/>
    </source>
</evidence>
<proteinExistence type="predicted"/>
<dbReference type="Proteomes" id="UP000543804">
    <property type="component" value="Unassembled WGS sequence"/>
</dbReference>
<dbReference type="PANTHER" id="PTHR30482">
    <property type="entry name" value="HIGH-AFFINITY BRANCHED-CHAIN AMINO ACID TRANSPORT SYSTEM PERMEASE"/>
    <property type="match status" value="1"/>
</dbReference>
<feature type="transmembrane region" description="Helical" evidence="6">
    <location>
        <begin position="33"/>
        <end position="55"/>
    </location>
</feature>
<evidence type="ECO:0000256" key="4">
    <source>
        <dbReference type="ARBA" id="ARBA00022989"/>
    </source>
</evidence>
<sequence length="318" mass="34604">MKYLRKNDLIMLGLGLVIFAVLQTLITERIMSSFWQLNSIIIGINVIMAVSLNLINGYTGQFSLGHAGFMAVGAYVGVVLTTFFHLPFAVALLAGGAAAGFLGFLVGIPTLRLRGDYLAIATLGMSEIIRISIMNIDYVGGAAGFKGIPHHTTFAWVFFIMLFSLFFIKNFVNSTDGRACLAIRENEVAAESMGVNTTKYKVMAFTIGAAFAGVAGGLFAHSFYLISPNSFTFMQSFNYLIMVVLGGLGSITGSIAGAFVVTFISAALASWPEFRMIIYALALILLMFYRPQGLFGYMEITDYGPFRKLLKKGGRKHE</sequence>
<dbReference type="InterPro" id="IPR001851">
    <property type="entry name" value="ABC_transp_permease"/>
</dbReference>
<dbReference type="InterPro" id="IPR043428">
    <property type="entry name" value="LivM-like"/>
</dbReference>
<dbReference type="GO" id="GO:0005886">
    <property type="term" value="C:plasma membrane"/>
    <property type="evidence" value="ECO:0007669"/>
    <property type="project" value="UniProtKB-SubCell"/>
</dbReference>
<feature type="transmembrane region" description="Helical" evidence="6">
    <location>
        <begin position="276"/>
        <end position="298"/>
    </location>
</feature>
<dbReference type="AlphaFoldDB" id="A0A848BBC0"/>
<evidence type="ECO:0000256" key="6">
    <source>
        <dbReference type="SAM" id="Phobius"/>
    </source>
</evidence>
<evidence type="ECO:0000313" key="8">
    <source>
        <dbReference type="Proteomes" id="UP000543804"/>
    </source>
</evidence>
<keyword evidence="3 6" id="KW-0812">Transmembrane</keyword>